<dbReference type="Proteomes" id="UP000244201">
    <property type="component" value="Chromosome"/>
</dbReference>
<comment type="similarity">
    <text evidence="1 2">Belongs to the anti-sigma-factor antagonist family.</text>
</comment>
<feature type="domain" description="STAS" evidence="3">
    <location>
        <begin position="18"/>
        <end position="97"/>
    </location>
</feature>
<gene>
    <name evidence="4" type="ORF">SLUN_03400</name>
</gene>
<dbReference type="NCBIfam" id="TIGR00377">
    <property type="entry name" value="ant_ant_sig"/>
    <property type="match status" value="1"/>
</dbReference>
<name>A0A2R4SX11_9ACTN</name>
<dbReference type="InterPro" id="IPR058548">
    <property type="entry name" value="MlaB-like_STAS"/>
</dbReference>
<accession>A0A2R4SX11</accession>
<dbReference type="PANTHER" id="PTHR33495">
    <property type="entry name" value="ANTI-SIGMA FACTOR ANTAGONIST TM_1081-RELATED-RELATED"/>
    <property type="match status" value="1"/>
</dbReference>
<dbReference type="CDD" id="cd07043">
    <property type="entry name" value="STAS_anti-anti-sigma_factors"/>
    <property type="match status" value="1"/>
</dbReference>
<evidence type="ECO:0000256" key="2">
    <source>
        <dbReference type="RuleBase" id="RU003749"/>
    </source>
</evidence>
<proteinExistence type="inferred from homology"/>
<evidence type="ECO:0000259" key="3">
    <source>
        <dbReference type="PROSITE" id="PS50801"/>
    </source>
</evidence>
<dbReference type="GeneID" id="55654315"/>
<keyword evidence="5" id="KW-1185">Reference proteome</keyword>
<evidence type="ECO:0000256" key="1">
    <source>
        <dbReference type="ARBA" id="ARBA00009013"/>
    </source>
</evidence>
<dbReference type="AlphaFoldDB" id="A0A2R4SX11"/>
<dbReference type="OrthoDB" id="5188325at2"/>
<dbReference type="KEGG" id="slk:SLUN_03400"/>
<dbReference type="EMBL" id="CP026304">
    <property type="protein sequence ID" value="AVZ71399.1"/>
    <property type="molecule type" value="Genomic_DNA"/>
</dbReference>
<dbReference type="InterPro" id="IPR002645">
    <property type="entry name" value="STAS_dom"/>
</dbReference>
<reference evidence="4 5" key="1">
    <citation type="submission" date="2018-01" db="EMBL/GenBank/DDBJ databases">
        <title>Complete genome sequence of Streptomyces lunaelactis MM109T, a Ferroverdin A producer isolated from cave moonmilk deposits.</title>
        <authorList>
            <person name="Naome A."/>
            <person name="Martinet L."/>
            <person name="Maciejewska M."/>
            <person name="Anderssen S."/>
            <person name="Adam D."/>
            <person name="Tenconi E."/>
            <person name="Deflandre B."/>
            <person name="Arguelles-Arias A."/>
            <person name="Calusinska M."/>
            <person name="Copieters W."/>
            <person name="Karim L."/>
            <person name="Hanikenne M."/>
            <person name="Baurain D."/>
            <person name="van Wezel G."/>
            <person name="Smargiasso N."/>
            <person name="de Pauw E."/>
            <person name="Delfosse P."/>
            <person name="Rigali S."/>
        </authorList>
    </citation>
    <scope>NUCLEOTIDE SEQUENCE [LARGE SCALE GENOMIC DNA]</scope>
    <source>
        <strain evidence="4 5">MM109</strain>
    </source>
</reference>
<dbReference type="InterPro" id="IPR036513">
    <property type="entry name" value="STAS_dom_sf"/>
</dbReference>
<dbReference type="GO" id="GO:0043856">
    <property type="term" value="F:anti-sigma factor antagonist activity"/>
    <property type="evidence" value="ECO:0007669"/>
    <property type="project" value="InterPro"/>
</dbReference>
<organism evidence="4 5">
    <name type="scientific">Streptomyces lunaelactis</name>
    <dbReference type="NCBI Taxonomy" id="1535768"/>
    <lineage>
        <taxon>Bacteria</taxon>
        <taxon>Bacillati</taxon>
        <taxon>Actinomycetota</taxon>
        <taxon>Actinomycetes</taxon>
        <taxon>Kitasatosporales</taxon>
        <taxon>Streptomycetaceae</taxon>
        <taxon>Streptomyces</taxon>
    </lineage>
</organism>
<dbReference type="SUPFAM" id="SSF52091">
    <property type="entry name" value="SpoIIaa-like"/>
    <property type="match status" value="1"/>
</dbReference>
<dbReference type="PROSITE" id="PS50801">
    <property type="entry name" value="STAS"/>
    <property type="match status" value="1"/>
</dbReference>
<evidence type="ECO:0000313" key="5">
    <source>
        <dbReference type="Proteomes" id="UP000244201"/>
    </source>
</evidence>
<dbReference type="InterPro" id="IPR003658">
    <property type="entry name" value="Anti-sigma_ant"/>
</dbReference>
<dbReference type="Gene3D" id="3.30.750.24">
    <property type="entry name" value="STAS domain"/>
    <property type="match status" value="1"/>
</dbReference>
<sequence>MPLPQLTVYRHDRRKRALITLAGEIDLESASLVRTALARCLSDGIRTIDIDLSPVTFCDCSGLNVFLHAAQRTTEAGGTLRLHHPPPTLSLILDLTGSGFLLLDVPFGHLSPPLGGVPAATAQTPRNRTVPLASVLSGDAR</sequence>
<protein>
    <recommendedName>
        <fullName evidence="2">Anti-sigma factor antagonist</fullName>
    </recommendedName>
</protein>
<dbReference type="RefSeq" id="WP_108147090.1">
    <property type="nucleotide sequence ID" value="NZ_CP026304.1"/>
</dbReference>
<dbReference type="Pfam" id="PF13466">
    <property type="entry name" value="STAS_2"/>
    <property type="match status" value="1"/>
</dbReference>
<dbReference type="PANTHER" id="PTHR33495:SF2">
    <property type="entry name" value="ANTI-SIGMA FACTOR ANTAGONIST TM_1081-RELATED"/>
    <property type="match status" value="1"/>
</dbReference>
<evidence type="ECO:0000313" key="4">
    <source>
        <dbReference type="EMBL" id="AVZ71399.1"/>
    </source>
</evidence>